<keyword evidence="1" id="KW-1133">Transmembrane helix</keyword>
<evidence type="ECO:0000313" key="3">
    <source>
        <dbReference type="Proteomes" id="UP000661112"/>
    </source>
</evidence>
<feature type="transmembrane region" description="Helical" evidence="1">
    <location>
        <begin position="6"/>
        <end position="25"/>
    </location>
</feature>
<dbReference type="EMBL" id="JACJSG010000042">
    <property type="protein sequence ID" value="MBD2503887.1"/>
    <property type="molecule type" value="Genomic_DNA"/>
</dbReference>
<accession>A0ABR8DCD9</accession>
<keyword evidence="1" id="KW-0472">Membrane</keyword>
<proteinExistence type="predicted"/>
<name>A0ABR8DCD9_9NOST</name>
<keyword evidence="1" id="KW-0812">Transmembrane</keyword>
<sequence length="71" mass="7994">MQVLDIVFTGIIFISFSYIVIDFLLGLSDLWDRSQPTLKPYYSSFPMLSSSSSELLGLEEKQSLIPKAMVS</sequence>
<evidence type="ECO:0000313" key="2">
    <source>
        <dbReference type="EMBL" id="MBD2503887.1"/>
    </source>
</evidence>
<organism evidence="2 3">
    <name type="scientific">Anabaena azotica FACHB-119</name>
    <dbReference type="NCBI Taxonomy" id="947527"/>
    <lineage>
        <taxon>Bacteria</taxon>
        <taxon>Bacillati</taxon>
        <taxon>Cyanobacteriota</taxon>
        <taxon>Cyanophyceae</taxon>
        <taxon>Nostocales</taxon>
        <taxon>Nostocaceae</taxon>
        <taxon>Anabaena</taxon>
        <taxon>Anabaena azotica</taxon>
    </lineage>
</organism>
<keyword evidence="3" id="KW-1185">Reference proteome</keyword>
<evidence type="ECO:0000256" key="1">
    <source>
        <dbReference type="SAM" id="Phobius"/>
    </source>
</evidence>
<comment type="caution">
    <text evidence="2">The sequence shown here is derived from an EMBL/GenBank/DDBJ whole genome shotgun (WGS) entry which is preliminary data.</text>
</comment>
<dbReference type="RefSeq" id="WP_190477110.1">
    <property type="nucleotide sequence ID" value="NZ_JACJSG010000042.1"/>
</dbReference>
<protein>
    <submittedName>
        <fullName evidence="2">Uncharacterized protein</fullName>
    </submittedName>
</protein>
<reference evidence="2 3" key="1">
    <citation type="journal article" date="2020" name="ISME J.">
        <title>Comparative genomics reveals insights into cyanobacterial evolution and habitat adaptation.</title>
        <authorList>
            <person name="Chen M.Y."/>
            <person name="Teng W.K."/>
            <person name="Zhao L."/>
            <person name="Hu C.X."/>
            <person name="Zhou Y.K."/>
            <person name="Han B.P."/>
            <person name="Song L.R."/>
            <person name="Shu W.S."/>
        </authorList>
    </citation>
    <scope>NUCLEOTIDE SEQUENCE [LARGE SCALE GENOMIC DNA]</scope>
    <source>
        <strain evidence="2 3">FACHB-119</strain>
    </source>
</reference>
<gene>
    <name evidence="2" type="ORF">H6G83_25325</name>
</gene>
<dbReference type="Proteomes" id="UP000661112">
    <property type="component" value="Unassembled WGS sequence"/>
</dbReference>